<dbReference type="OMA" id="YIPFNAH"/>
<keyword evidence="10" id="KW-1185">Reference proteome</keyword>
<evidence type="ECO:0000256" key="6">
    <source>
        <dbReference type="ARBA" id="ARBA00023033"/>
    </source>
</evidence>
<protein>
    <recommendedName>
        <fullName evidence="11">Cytochrome P450</fullName>
    </recommendedName>
</protein>
<dbReference type="PRINTS" id="PR00465">
    <property type="entry name" value="EP450IV"/>
</dbReference>
<accession>A0A179I7N3</accession>
<proteinExistence type="inferred from homology"/>
<evidence type="ECO:0000256" key="8">
    <source>
        <dbReference type="SAM" id="SignalP"/>
    </source>
</evidence>
<feature type="chain" id="PRO_5008104177" description="Cytochrome P450" evidence="8">
    <location>
        <begin position="20"/>
        <end position="502"/>
    </location>
</feature>
<keyword evidence="8" id="KW-0732">Signal</keyword>
<dbReference type="Proteomes" id="UP000243081">
    <property type="component" value="Unassembled WGS sequence"/>
</dbReference>
<dbReference type="InterPro" id="IPR002403">
    <property type="entry name" value="Cyt_P450_E_grp-IV"/>
</dbReference>
<evidence type="ECO:0000256" key="2">
    <source>
        <dbReference type="ARBA" id="ARBA00010617"/>
    </source>
</evidence>
<sequence>MLSPIYVFALLLLFLPAFAFYLTARPHNFPRNVPVIPLWVQIRSKLLRTSRVAFYNVHVRPLAEKHGAVALWQEDCWTVVVSRPEYIAQVLKNANQELEKCGTYVRNPHSNGGLFFGENIIDSNGTLHAEFTEIIKPAITRRFSIDYLQQESRALTTKLCSAQNSVGADVGISVDEVLWRWSINIFAECFLDTREWPLSMHETSAQKITAVQSRDWVSSVRNMFLIFNFIPWRPIGYRKATALIQQLDDTLFDISESRKNPSLGAGDELKLVHRLASAHEAGQLSEFHYRSNLKQLLLAGHENVEVVLQSAMYELAINPRIQDLLYNEVTSDLPPDYSLNELDRLPVLASIIYETLRLYPPLGTLINRKTIKPMRLGSDIFLPAGTMVGWSAYGVHTDPQIWGGRDAARRFDPSRWGSTIQDVRQTARSAQARGQFVPFSLHARRCLGSTFALAQLKVGLCEMVRRVEWTQARQSEFEFNKSFIIGPFNCKFKVAERRQSPE</sequence>
<dbReference type="Pfam" id="PF00067">
    <property type="entry name" value="p450"/>
    <property type="match status" value="1"/>
</dbReference>
<dbReference type="PANTHER" id="PTHR24305">
    <property type="entry name" value="CYTOCHROME P450"/>
    <property type="match status" value="1"/>
</dbReference>
<keyword evidence="4 7" id="KW-0479">Metal-binding</keyword>
<reference evidence="9 10" key="1">
    <citation type="submission" date="2016-03" db="EMBL/GenBank/DDBJ databases">
        <title>Fine-scale spatial genetic structure of a fungal parasite of coffee scale insects.</title>
        <authorList>
            <person name="Jackson D."/>
            <person name="Zemenick K.A."/>
            <person name="Malloure B."/>
            <person name="Quandt C.A."/>
            <person name="James T.Y."/>
        </authorList>
    </citation>
    <scope>NUCLEOTIDE SEQUENCE [LARGE SCALE GENOMIC DNA]</scope>
    <source>
        <strain evidence="9 10">UM487</strain>
    </source>
</reference>
<dbReference type="GO" id="GO:0016705">
    <property type="term" value="F:oxidoreductase activity, acting on paired donors, with incorporation or reduction of molecular oxygen"/>
    <property type="evidence" value="ECO:0007669"/>
    <property type="project" value="InterPro"/>
</dbReference>
<evidence type="ECO:0000256" key="4">
    <source>
        <dbReference type="ARBA" id="ARBA00022723"/>
    </source>
</evidence>
<comment type="caution">
    <text evidence="9">The sequence shown here is derived from an EMBL/GenBank/DDBJ whole genome shotgun (WGS) entry which is preliminary data.</text>
</comment>
<keyword evidence="5 7" id="KW-0408">Iron</keyword>
<keyword evidence="6" id="KW-0503">Monooxygenase</keyword>
<dbReference type="PANTHER" id="PTHR24305:SF223">
    <property type="entry name" value="CYTOCHROME P450-DIT2"/>
    <property type="match status" value="1"/>
</dbReference>
<gene>
    <name evidence="9" type="ORF">LLEC1_03588</name>
</gene>
<evidence type="ECO:0000256" key="5">
    <source>
        <dbReference type="ARBA" id="ARBA00023004"/>
    </source>
</evidence>
<evidence type="ECO:0008006" key="11">
    <source>
        <dbReference type="Google" id="ProtNLM"/>
    </source>
</evidence>
<dbReference type="InterPro" id="IPR036396">
    <property type="entry name" value="Cyt_P450_sf"/>
</dbReference>
<feature type="binding site" description="axial binding residue" evidence="7">
    <location>
        <position position="446"/>
    </location>
    <ligand>
        <name>heme</name>
        <dbReference type="ChEBI" id="CHEBI:30413"/>
    </ligand>
    <ligandPart>
        <name>Fe</name>
        <dbReference type="ChEBI" id="CHEBI:18248"/>
    </ligandPart>
</feature>
<dbReference type="GO" id="GO:0005506">
    <property type="term" value="F:iron ion binding"/>
    <property type="evidence" value="ECO:0007669"/>
    <property type="project" value="InterPro"/>
</dbReference>
<dbReference type="OrthoDB" id="1470350at2759"/>
<dbReference type="AlphaFoldDB" id="A0A179I7N3"/>
<dbReference type="GO" id="GO:0020037">
    <property type="term" value="F:heme binding"/>
    <property type="evidence" value="ECO:0007669"/>
    <property type="project" value="InterPro"/>
</dbReference>
<dbReference type="SUPFAM" id="SSF48264">
    <property type="entry name" value="Cytochrome P450"/>
    <property type="match status" value="1"/>
</dbReference>
<evidence type="ECO:0000256" key="7">
    <source>
        <dbReference type="PIRSR" id="PIRSR602403-1"/>
    </source>
</evidence>
<dbReference type="InterPro" id="IPR001128">
    <property type="entry name" value="Cyt_P450"/>
</dbReference>
<dbReference type="Gene3D" id="1.10.630.10">
    <property type="entry name" value="Cytochrome P450"/>
    <property type="match status" value="1"/>
</dbReference>
<dbReference type="PRINTS" id="PR00385">
    <property type="entry name" value="P450"/>
</dbReference>
<dbReference type="EMBL" id="LUKN01002933">
    <property type="protein sequence ID" value="OAQ98302.1"/>
    <property type="molecule type" value="Genomic_DNA"/>
</dbReference>
<evidence type="ECO:0000313" key="10">
    <source>
        <dbReference type="Proteomes" id="UP000243081"/>
    </source>
</evidence>
<dbReference type="GO" id="GO:0004497">
    <property type="term" value="F:monooxygenase activity"/>
    <property type="evidence" value="ECO:0007669"/>
    <property type="project" value="UniProtKB-KW"/>
</dbReference>
<comment type="cofactor">
    <cofactor evidence="1 7">
        <name>heme</name>
        <dbReference type="ChEBI" id="CHEBI:30413"/>
    </cofactor>
</comment>
<evidence type="ECO:0000313" key="9">
    <source>
        <dbReference type="EMBL" id="OAQ98302.1"/>
    </source>
</evidence>
<feature type="signal peptide" evidence="8">
    <location>
        <begin position="1"/>
        <end position="19"/>
    </location>
</feature>
<keyword evidence="6" id="KW-0560">Oxidoreductase</keyword>
<keyword evidence="3 7" id="KW-0349">Heme</keyword>
<evidence type="ECO:0000256" key="1">
    <source>
        <dbReference type="ARBA" id="ARBA00001971"/>
    </source>
</evidence>
<comment type="similarity">
    <text evidence="2">Belongs to the cytochrome P450 family.</text>
</comment>
<name>A0A179I7N3_CORDF</name>
<evidence type="ECO:0000256" key="3">
    <source>
        <dbReference type="ARBA" id="ARBA00022617"/>
    </source>
</evidence>
<dbReference type="InterPro" id="IPR050121">
    <property type="entry name" value="Cytochrome_P450_monoxygenase"/>
</dbReference>
<organism evidence="9 10">
    <name type="scientific">Cordyceps confragosa</name>
    <name type="common">Lecanicillium lecanii</name>
    <dbReference type="NCBI Taxonomy" id="2714763"/>
    <lineage>
        <taxon>Eukaryota</taxon>
        <taxon>Fungi</taxon>
        <taxon>Dikarya</taxon>
        <taxon>Ascomycota</taxon>
        <taxon>Pezizomycotina</taxon>
        <taxon>Sordariomycetes</taxon>
        <taxon>Hypocreomycetidae</taxon>
        <taxon>Hypocreales</taxon>
        <taxon>Cordycipitaceae</taxon>
        <taxon>Akanthomyces</taxon>
    </lineage>
</organism>